<name>A0A484LGV2_9ASTE</name>
<feature type="signal peptide" evidence="2">
    <location>
        <begin position="1"/>
        <end position="19"/>
    </location>
</feature>
<proteinExistence type="predicted"/>
<feature type="chain" id="PRO_5019734249" evidence="2">
    <location>
        <begin position="20"/>
        <end position="443"/>
    </location>
</feature>
<dbReference type="InterPro" id="IPR015915">
    <property type="entry name" value="Kelch-typ_b-propeller"/>
</dbReference>
<feature type="region of interest" description="Disordered" evidence="1">
    <location>
        <begin position="36"/>
        <end position="75"/>
    </location>
</feature>
<reference evidence="3 4" key="1">
    <citation type="submission" date="2018-04" db="EMBL/GenBank/DDBJ databases">
        <authorList>
            <person name="Vogel A."/>
        </authorList>
    </citation>
    <scope>NUCLEOTIDE SEQUENCE [LARGE SCALE GENOMIC DNA]</scope>
</reference>
<evidence type="ECO:0000313" key="4">
    <source>
        <dbReference type="Proteomes" id="UP000595140"/>
    </source>
</evidence>
<sequence length="443" mass="48976">MHFMYSVAIAWAVAMWGRAIYLKTICSAAASGCSPNDPSPSPTIASDERAGTVTDASENEEASGDSDEDYSDSDIKESPIKDALQQIVPSRSNLAGNADCTTLYVFGLIGRDRVSGRMRCNCHVVYIKEDFTLELANDALPVLEMLDPVSNFMTAILGTSLFVAGGWWPKGRSLDPRAAASRWVYSIDTHNPGDGWQRSTFLTPRLCPRLVVSGGSLYAFGYGGEPEEYGEKSSHHNWAEVYDGERREWSYVKVNYDSSTCALPSDVYGDVMDAEGNLFLFGWKGIVMCRYVSRGECNITLLQTCNKITHHPTLIGRCVYTLGASPTVVYCHDVKTLTCYSVELGKHFDLGKRSIEELLYFSFRCVSGCNLIPVADDGLYAIELYGRFNILTSKDCSYSLCCKKYIFQGPSVQISKSTLLPDVKFSSIKKCMIVRKDGRFAVA</sequence>
<evidence type="ECO:0000256" key="1">
    <source>
        <dbReference type="SAM" id="MobiDB-lite"/>
    </source>
</evidence>
<dbReference type="Proteomes" id="UP000595140">
    <property type="component" value="Unassembled WGS sequence"/>
</dbReference>
<feature type="compositionally biased region" description="Acidic residues" evidence="1">
    <location>
        <begin position="57"/>
        <end position="72"/>
    </location>
</feature>
<dbReference type="SUPFAM" id="SSF117281">
    <property type="entry name" value="Kelch motif"/>
    <property type="match status" value="1"/>
</dbReference>
<organism evidence="3 4">
    <name type="scientific">Cuscuta campestris</name>
    <dbReference type="NCBI Taxonomy" id="132261"/>
    <lineage>
        <taxon>Eukaryota</taxon>
        <taxon>Viridiplantae</taxon>
        <taxon>Streptophyta</taxon>
        <taxon>Embryophyta</taxon>
        <taxon>Tracheophyta</taxon>
        <taxon>Spermatophyta</taxon>
        <taxon>Magnoliopsida</taxon>
        <taxon>eudicotyledons</taxon>
        <taxon>Gunneridae</taxon>
        <taxon>Pentapetalae</taxon>
        <taxon>asterids</taxon>
        <taxon>lamiids</taxon>
        <taxon>Solanales</taxon>
        <taxon>Convolvulaceae</taxon>
        <taxon>Cuscuteae</taxon>
        <taxon>Cuscuta</taxon>
        <taxon>Cuscuta subgen. Grammica</taxon>
        <taxon>Cuscuta sect. Cleistogrammica</taxon>
    </lineage>
</organism>
<dbReference type="EMBL" id="OOIL02001451">
    <property type="protein sequence ID" value="VFQ75329.1"/>
    <property type="molecule type" value="Genomic_DNA"/>
</dbReference>
<dbReference type="Gene3D" id="2.120.10.80">
    <property type="entry name" value="Kelch-type beta propeller"/>
    <property type="match status" value="1"/>
</dbReference>
<dbReference type="AlphaFoldDB" id="A0A484LGV2"/>
<keyword evidence="2" id="KW-0732">Signal</keyword>
<keyword evidence="4" id="KW-1185">Reference proteome</keyword>
<accession>A0A484LGV2</accession>
<gene>
    <name evidence="3" type="ORF">CCAM_LOCUS17105</name>
</gene>
<protein>
    <submittedName>
        <fullName evidence="3">Uncharacterized protein</fullName>
    </submittedName>
</protein>
<evidence type="ECO:0000313" key="3">
    <source>
        <dbReference type="EMBL" id="VFQ75329.1"/>
    </source>
</evidence>
<evidence type="ECO:0000256" key="2">
    <source>
        <dbReference type="SAM" id="SignalP"/>
    </source>
</evidence>